<feature type="binding site" evidence="7">
    <location>
        <position position="308"/>
    </location>
    <ligand>
        <name>substrate</name>
    </ligand>
</feature>
<dbReference type="InterPro" id="IPR015868">
    <property type="entry name" value="Glutaminase"/>
</dbReference>
<evidence type="ECO:0000313" key="9">
    <source>
        <dbReference type="EMBL" id="GFN03715.1"/>
    </source>
</evidence>
<dbReference type="PANTHER" id="PTHR12544:SF29">
    <property type="entry name" value="GLUTAMINASE"/>
    <property type="match status" value="1"/>
</dbReference>
<evidence type="ECO:0000256" key="1">
    <source>
        <dbReference type="ARBA" id="ARBA00011076"/>
    </source>
</evidence>
<evidence type="ECO:0000256" key="7">
    <source>
        <dbReference type="HAMAP-Rule" id="MF_00313"/>
    </source>
</evidence>
<proteinExistence type="inferred from homology"/>
<accession>A0A7J0CPS9</accession>
<comment type="similarity">
    <text evidence="1 7">Belongs to the glutaminase family.</text>
</comment>
<dbReference type="NCBIfam" id="TIGR03814">
    <property type="entry name" value="Gln_ase"/>
    <property type="match status" value="1"/>
</dbReference>
<feature type="binding site" evidence="7">
    <location>
        <position position="114"/>
    </location>
    <ligand>
        <name>substrate</name>
    </ligand>
</feature>
<reference evidence="9 10" key="1">
    <citation type="submission" date="2020-05" db="EMBL/GenBank/DDBJ databases">
        <title>Whole genome shotgun sequence of Streptomyces microflavus NBRC 13062.</title>
        <authorList>
            <person name="Komaki H."/>
            <person name="Tamura T."/>
        </authorList>
    </citation>
    <scope>NUCLEOTIDE SEQUENCE [LARGE SCALE GENOMIC DNA]</scope>
    <source>
        <strain evidence="9 10">NBRC 13062</strain>
    </source>
</reference>
<comment type="subunit">
    <text evidence="2 7">Homotetramer.</text>
</comment>
<feature type="binding site" evidence="7">
    <location>
        <position position="164"/>
    </location>
    <ligand>
        <name>substrate</name>
    </ligand>
</feature>
<sequence length="354" mass="36913">MADFGRRVTLWATSRSDSARRAPSLPSPSGIAVSHASAAPRASSPAPRAGSHRFSAVISRIAEEMASLADHGTPADYIPMLAGADPRRFGMAVAEPDGTVYGVGDWQQPFSTQSISKVFALALALSLDGEQIWRGVGREPSGNPFNSLVQLEYENGIPRNPFINAGALVVTDRLQALTGDAAGQVRELLRSESGNPAIDFMPEVAASEAAFGDRNAALAHFMASYGNITLPVPTLLAAYFRQCSIEASCADLALSAGFLARHGVRADGSALLTRSQAKQVNAVMLTCGTYDAAGEFAYRVGLPGKSGVGGGIIAIVPGVCTLCVWSPGLDRRGNSVAGVSALDRFTTLTGLSVF</sequence>
<dbReference type="GO" id="GO:0006537">
    <property type="term" value="P:glutamate biosynthetic process"/>
    <property type="evidence" value="ECO:0007669"/>
    <property type="project" value="TreeGrafter"/>
</dbReference>
<evidence type="ECO:0000256" key="4">
    <source>
        <dbReference type="ARBA" id="ARBA00022801"/>
    </source>
</evidence>
<feature type="region of interest" description="Disordered" evidence="8">
    <location>
        <begin position="15"/>
        <end position="50"/>
    </location>
</feature>
<dbReference type="EMBL" id="BLWD01000001">
    <property type="protein sequence ID" value="GFN03715.1"/>
    <property type="molecule type" value="Genomic_DNA"/>
</dbReference>
<dbReference type="GO" id="GO:0004359">
    <property type="term" value="F:glutaminase activity"/>
    <property type="evidence" value="ECO:0007669"/>
    <property type="project" value="UniProtKB-UniRule"/>
</dbReference>
<organism evidence="9 10">
    <name type="scientific">Streptomyces microflavus</name>
    <name type="common">Streptomyces lipmanii</name>
    <dbReference type="NCBI Taxonomy" id="1919"/>
    <lineage>
        <taxon>Bacteria</taxon>
        <taxon>Bacillati</taxon>
        <taxon>Actinomycetota</taxon>
        <taxon>Actinomycetes</taxon>
        <taxon>Kitasatosporales</taxon>
        <taxon>Streptomycetaceae</taxon>
        <taxon>Streptomyces</taxon>
    </lineage>
</organism>
<name>A0A7J0CPS9_STRMI</name>
<evidence type="ECO:0000256" key="2">
    <source>
        <dbReference type="ARBA" id="ARBA00011881"/>
    </source>
</evidence>
<dbReference type="Gene3D" id="3.40.710.10">
    <property type="entry name" value="DD-peptidase/beta-lactamase superfamily"/>
    <property type="match status" value="1"/>
</dbReference>
<evidence type="ECO:0000256" key="5">
    <source>
        <dbReference type="ARBA" id="ARBA00049534"/>
    </source>
</evidence>
<dbReference type="NCBIfam" id="NF002133">
    <property type="entry name" value="PRK00971.1-2"/>
    <property type="match status" value="1"/>
</dbReference>
<keyword evidence="7" id="KW-0007">Acetylation</keyword>
<dbReference type="FunFam" id="3.40.710.10:FF:000005">
    <property type="entry name" value="Glutaminase"/>
    <property type="match status" value="1"/>
</dbReference>
<keyword evidence="4 7" id="KW-0378">Hydrolase</keyword>
<feature type="binding site" evidence="7">
    <location>
        <position position="290"/>
    </location>
    <ligand>
        <name>substrate</name>
    </ligand>
</feature>
<evidence type="ECO:0000256" key="3">
    <source>
        <dbReference type="ARBA" id="ARBA00012918"/>
    </source>
</evidence>
<dbReference type="HAMAP" id="MF_00313">
    <property type="entry name" value="Glutaminase"/>
    <property type="match status" value="1"/>
</dbReference>
<dbReference type="EC" id="3.5.1.2" evidence="3 7"/>
<dbReference type="GO" id="GO:0006543">
    <property type="term" value="P:L-glutamine catabolic process"/>
    <property type="evidence" value="ECO:0007669"/>
    <property type="project" value="TreeGrafter"/>
</dbReference>
<protein>
    <recommendedName>
        <fullName evidence="6 7">Glutaminase</fullName>
        <ecNumber evidence="3 7">3.5.1.2</ecNumber>
    </recommendedName>
</protein>
<evidence type="ECO:0000256" key="6">
    <source>
        <dbReference type="ARBA" id="ARBA00070405"/>
    </source>
</evidence>
<dbReference type="PANTHER" id="PTHR12544">
    <property type="entry name" value="GLUTAMINASE"/>
    <property type="match status" value="1"/>
</dbReference>
<comment type="catalytic activity">
    <reaction evidence="5 7">
        <text>L-glutamine + H2O = L-glutamate + NH4(+)</text>
        <dbReference type="Rhea" id="RHEA:15889"/>
        <dbReference type="ChEBI" id="CHEBI:15377"/>
        <dbReference type="ChEBI" id="CHEBI:28938"/>
        <dbReference type="ChEBI" id="CHEBI:29985"/>
        <dbReference type="ChEBI" id="CHEBI:58359"/>
        <dbReference type="EC" id="3.5.1.2"/>
    </reaction>
</comment>
<dbReference type="InterPro" id="IPR012338">
    <property type="entry name" value="Beta-lactam/transpept-like"/>
</dbReference>
<gene>
    <name evidence="7 9" type="primary">glsA</name>
    <name evidence="9" type="ORF">Smic_22710</name>
</gene>
<comment type="caution">
    <text evidence="9">The sequence shown here is derived from an EMBL/GenBank/DDBJ whole genome shotgun (WGS) entry which is preliminary data.</text>
</comment>
<dbReference type="Proteomes" id="UP000498740">
    <property type="component" value="Unassembled WGS sequence"/>
</dbReference>
<evidence type="ECO:0000313" key="10">
    <source>
        <dbReference type="Proteomes" id="UP000498740"/>
    </source>
</evidence>
<evidence type="ECO:0000256" key="8">
    <source>
        <dbReference type="SAM" id="MobiDB-lite"/>
    </source>
</evidence>
<feature type="binding site" evidence="7">
    <location>
        <position position="239"/>
    </location>
    <ligand>
        <name>substrate</name>
    </ligand>
</feature>
<dbReference type="SUPFAM" id="SSF56601">
    <property type="entry name" value="beta-lactamase/transpeptidase-like"/>
    <property type="match status" value="1"/>
</dbReference>
<feature type="binding site" evidence="7">
    <location>
        <position position="208"/>
    </location>
    <ligand>
        <name>substrate</name>
    </ligand>
</feature>
<dbReference type="Pfam" id="PF04960">
    <property type="entry name" value="Glutaminase"/>
    <property type="match status" value="1"/>
</dbReference>
<feature type="binding site" evidence="7">
    <location>
        <position position="215"/>
    </location>
    <ligand>
        <name>substrate</name>
    </ligand>
</feature>
<dbReference type="AlphaFoldDB" id="A0A7J0CPS9"/>